<dbReference type="Pfam" id="PF00106">
    <property type="entry name" value="adh_short"/>
    <property type="match status" value="1"/>
</dbReference>
<dbReference type="PANTHER" id="PTHR43976:SF16">
    <property type="entry name" value="SHORT-CHAIN DEHYDROGENASE_REDUCTASE FAMILY PROTEIN"/>
    <property type="match status" value="1"/>
</dbReference>
<dbReference type="InterPro" id="IPR051911">
    <property type="entry name" value="SDR_oxidoreductase"/>
</dbReference>
<sequence>MPSTILITGCSSGFGKATASFFLACGWNVIATMRTPQPGLFEDSDQLLLLPLDVTQPDSIADAIGKSVARFGKIDVFVNNAGIGYFGAHEAVPDEAIRQLFETNTFGVMAANRAIIPHMRGNGSGTIINVTSSVGIAPMPLVAAYTASKYAIEGFSESLAYETGVLGIRVKIVQPGLAPTTHFAANSAASGDHPIPPAYSGHAARYFQSMQDYPTGYTTEEDVAKAVHAAATDEGDGFRYPAGADSAMLAGLRASLPEQEFIRRIRAMTGSEPAR</sequence>
<dbReference type="InterPro" id="IPR020904">
    <property type="entry name" value="Sc_DH/Rdtase_CS"/>
</dbReference>
<evidence type="ECO:0000256" key="2">
    <source>
        <dbReference type="ARBA" id="ARBA00023002"/>
    </source>
</evidence>
<comment type="similarity">
    <text evidence="1 3">Belongs to the short-chain dehydrogenases/reductases (SDR) family.</text>
</comment>
<name>A0A975J2M0_9BACT</name>
<keyword evidence="2" id="KW-0560">Oxidoreductase</keyword>
<organism evidence="4 5">
    <name type="scientific">Luteolibacter ambystomatis</name>
    <dbReference type="NCBI Taxonomy" id="2824561"/>
    <lineage>
        <taxon>Bacteria</taxon>
        <taxon>Pseudomonadati</taxon>
        <taxon>Verrucomicrobiota</taxon>
        <taxon>Verrucomicrobiia</taxon>
        <taxon>Verrucomicrobiales</taxon>
        <taxon>Verrucomicrobiaceae</taxon>
        <taxon>Luteolibacter</taxon>
    </lineage>
</organism>
<dbReference type="PRINTS" id="PR00081">
    <property type="entry name" value="GDHRDH"/>
</dbReference>
<accession>A0A975J2M0</accession>
<dbReference type="PROSITE" id="PS00061">
    <property type="entry name" value="ADH_SHORT"/>
    <property type="match status" value="1"/>
</dbReference>
<dbReference type="Proteomes" id="UP000676169">
    <property type="component" value="Chromosome"/>
</dbReference>
<dbReference type="RefSeq" id="WP_211634218.1">
    <property type="nucleotide sequence ID" value="NZ_CP073100.1"/>
</dbReference>
<dbReference type="CDD" id="cd05374">
    <property type="entry name" value="17beta-HSD-like_SDR_c"/>
    <property type="match status" value="1"/>
</dbReference>
<keyword evidence="5" id="KW-1185">Reference proteome</keyword>
<reference evidence="4" key="1">
    <citation type="submission" date="2021-04" db="EMBL/GenBank/DDBJ databases">
        <title>Luteolibacter sp. 32A isolated from the skin of an Anderson's salamander (Ambystoma andersonii).</title>
        <authorList>
            <person name="Spergser J."/>
            <person name="Busse H.-J."/>
        </authorList>
    </citation>
    <scope>NUCLEOTIDE SEQUENCE</scope>
    <source>
        <strain evidence="4">32A</strain>
    </source>
</reference>
<dbReference type="PANTHER" id="PTHR43976">
    <property type="entry name" value="SHORT CHAIN DEHYDROGENASE"/>
    <property type="match status" value="1"/>
</dbReference>
<evidence type="ECO:0000313" key="5">
    <source>
        <dbReference type="Proteomes" id="UP000676169"/>
    </source>
</evidence>
<dbReference type="GO" id="GO:0016491">
    <property type="term" value="F:oxidoreductase activity"/>
    <property type="evidence" value="ECO:0007669"/>
    <property type="project" value="UniProtKB-KW"/>
</dbReference>
<dbReference type="KEGG" id="lamb:KBB96_08265"/>
<dbReference type="InterPro" id="IPR036291">
    <property type="entry name" value="NAD(P)-bd_dom_sf"/>
</dbReference>
<evidence type="ECO:0000256" key="1">
    <source>
        <dbReference type="ARBA" id="ARBA00006484"/>
    </source>
</evidence>
<gene>
    <name evidence="4" type="ORF">KBB96_08265</name>
</gene>
<protein>
    <submittedName>
        <fullName evidence="4">SDR family oxidoreductase</fullName>
    </submittedName>
</protein>
<dbReference type="AlphaFoldDB" id="A0A975J2M0"/>
<dbReference type="EMBL" id="CP073100">
    <property type="protein sequence ID" value="QUE52874.1"/>
    <property type="molecule type" value="Genomic_DNA"/>
</dbReference>
<evidence type="ECO:0000256" key="3">
    <source>
        <dbReference type="RuleBase" id="RU000363"/>
    </source>
</evidence>
<proteinExistence type="inferred from homology"/>
<dbReference type="InterPro" id="IPR002347">
    <property type="entry name" value="SDR_fam"/>
</dbReference>
<dbReference type="SUPFAM" id="SSF51735">
    <property type="entry name" value="NAD(P)-binding Rossmann-fold domains"/>
    <property type="match status" value="1"/>
</dbReference>
<dbReference type="Gene3D" id="3.40.50.720">
    <property type="entry name" value="NAD(P)-binding Rossmann-like Domain"/>
    <property type="match status" value="1"/>
</dbReference>
<dbReference type="PRINTS" id="PR00080">
    <property type="entry name" value="SDRFAMILY"/>
</dbReference>
<evidence type="ECO:0000313" key="4">
    <source>
        <dbReference type="EMBL" id="QUE52874.1"/>
    </source>
</evidence>